<keyword evidence="1" id="KW-0472">Membrane</keyword>
<feature type="transmembrane region" description="Helical" evidence="1">
    <location>
        <begin position="9"/>
        <end position="31"/>
    </location>
</feature>
<reference evidence="2" key="1">
    <citation type="submission" date="2018-05" db="EMBL/GenBank/DDBJ databases">
        <authorList>
            <person name="Lanie J.A."/>
            <person name="Ng W.-L."/>
            <person name="Kazmierczak K.M."/>
            <person name="Andrzejewski T.M."/>
            <person name="Davidsen T.M."/>
            <person name="Wayne K.J."/>
            <person name="Tettelin H."/>
            <person name="Glass J.I."/>
            <person name="Rusch D."/>
            <person name="Podicherti R."/>
            <person name="Tsui H.-C.T."/>
            <person name="Winkler M.E."/>
        </authorList>
    </citation>
    <scope>NUCLEOTIDE SEQUENCE</scope>
</reference>
<name>A0A382ZEI4_9ZZZZ</name>
<dbReference type="AlphaFoldDB" id="A0A382ZEI4"/>
<evidence type="ECO:0000313" key="2">
    <source>
        <dbReference type="EMBL" id="SVD93944.1"/>
    </source>
</evidence>
<keyword evidence="1" id="KW-0812">Transmembrane</keyword>
<protein>
    <submittedName>
        <fullName evidence="2">Uncharacterized protein</fullName>
    </submittedName>
</protein>
<evidence type="ECO:0000256" key="1">
    <source>
        <dbReference type="SAM" id="Phobius"/>
    </source>
</evidence>
<organism evidence="2">
    <name type="scientific">marine metagenome</name>
    <dbReference type="NCBI Taxonomy" id="408172"/>
    <lineage>
        <taxon>unclassified sequences</taxon>
        <taxon>metagenomes</taxon>
        <taxon>ecological metagenomes</taxon>
    </lineage>
</organism>
<proteinExistence type="predicted"/>
<dbReference type="EMBL" id="UINC01183270">
    <property type="protein sequence ID" value="SVD93944.1"/>
    <property type="molecule type" value="Genomic_DNA"/>
</dbReference>
<sequence>MANNENKKGVIITAVVVGAVAIGVYVATIMLNG</sequence>
<keyword evidence="1" id="KW-1133">Transmembrane helix</keyword>
<accession>A0A382ZEI4</accession>
<gene>
    <name evidence="2" type="ORF">METZ01_LOCUS446798</name>
</gene>